<accession>D3KG59</accession>
<dbReference type="HOGENOM" id="CLU_1848872_0_0_1"/>
<dbReference type="Proteomes" id="UP000001548">
    <property type="component" value="Unassembled WGS sequence"/>
</dbReference>
<evidence type="ECO:0000313" key="2">
    <source>
        <dbReference type="EMBL" id="KAE8303620.1"/>
    </source>
</evidence>
<feature type="compositionally biased region" description="Polar residues" evidence="1">
    <location>
        <begin position="1"/>
        <end position="19"/>
    </location>
</feature>
<evidence type="ECO:0000313" key="3">
    <source>
        <dbReference type="Proteomes" id="UP000001548"/>
    </source>
</evidence>
<organism evidence="2 3">
    <name type="scientific">Giardia intestinalis (strain ATCC 50803 / WB clone C6)</name>
    <name type="common">Giardia lamblia</name>
    <dbReference type="NCBI Taxonomy" id="184922"/>
    <lineage>
        <taxon>Eukaryota</taxon>
        <taxon>Metamonada</taxon>
        <taxon>Diplomonadida</taxon>
        <taxon>Hexamitidae</taxon>
        <taxon>Giardiinae</taxon>
        <taxon>Giardia</taxon>
    </lineage>
</organism>
<dbReference type="EMBL" id="AACB03000002">
    <property type="protein sequence ID" value="KAE8303620.1"/>
    <property type="molecule type" value="Genomic_DNA"/>
</dbReference>
<name>D3KG59_GIAIC</name>
<dbReference type="VEuPathDB" id="GiardiaDB:GL50803_6458"/>
<proteinExistence type="predicted"/>
<dbReference type="AlphaFoldDB" id="D3KG59"/>
<protein>
    <submittedName>
        <fullName evidence="2">Uncharacterized protein</fullName>
    </submittedName>
</protein>
<sequence length="139" mass="15693">MAFDTSSCTSDWQSKQSRQPGPRDDLLQSYDDPSLWIIANLQSMIAYAKRLHVRGCDSLVSALANLVQQGYTDLSDILAFPELFAPFNLLFNRLRPVIGALQMPLMILIKFCPRMVESSGFLDVHQAQLDFRMSVPARL</sequence>
<comment type="caution">
    <text evidence="2">The sequence shown here is derived from an EMBL/GenBank/DDBJ whole genome shotgun (WGS) entry which is preliminary data.</text>
</comment>
<gene>
    <name evidence="2" type="ORF">GL50803_006458</name>
</gene>
<evidence type="ECO:0000256" key="1">
    <source>
        <dbReference type="SAM" id="MobiDB-lite"/>
    </source>
</evidence>
<feature type="region of interest" description="Disordered" evidence="1">
    <location>
        <begin position="1"/>
        <end position="24"/>
    </location>
</feature>
<reference evidence="2 3" key="1">
    <citation type="journal article" date="2007" name="Science">
        <title>Genomic minimalism in the early diverging intestinal parasite Giardia lamblia.</title>
        <authorList>
            <person name="Morrison H.G."/>
            <person name="McArthur A.G."/>
            <person name="Gillin F.D."/>
            <person name="Aley S.B."/>
            <person name="Adam R.D."/>
            <person name="Olsen G.J."/>
            <person name="Best A.A."/>
            <person name="Cande W.Z."/>
            <person name="Chen F."/>
            <person name="Cipriano M.J."/>
            <person name="Davids B.J."/>
            <person name="Dawson S.C."/>
            <person name="Elmendorf H.G."/>
            <person name="Hehl A.B."/>
            <person name="Holder M.E."/>
            <person name="Huse S.M."/>
            <person name="Kim U.U."/>
            <person name="Lasek-Nesselquist E."/>
            <person name="Manning G."/>
            <person name="Nigam A."/>
            <person name="Nixon J.E."/>
            <person name="Palm D."/>
            <person name="Passamaneck N.E."/>
            <person name="Prabhu A."/>
            <person name="Reich C.I."/>
            <person name="Reiner D.S."/>
            <person name="Samuelson J."/>
            <person name="Svard S.G."/>
            <person name="Sogin M.L."/>
        </authorList>
    </citation>
    <scope>NUCLEOTIDE SEQUENCE [LARGE SCALE GENOMIC DNA]</scope>
    <source>
        <strain evidence="2 3">WB C6</strain>
    </source>
</reference>
<keyword evidence="3" id="KW-1185">Reference proteome</keyword>